<dbReference type="EMBL" id="CP092418">
    <property type="protein sequence ID" value="USD19627.1"/>
    <property type="molecule type" value="Genomic_DNA"/>
</dbReference>
<keyword evidence="2" id="KW-1185">Reference proteome</keyword>
<reference evidence="1" key="1">
    <citation type="submission" date="2022-02" db="EMBL/GenBank/DDBJ databases">
        <title>Coral-associated bacteria.</title>
        <authorList>
            <person name="Tang K."/>
            <person name="Wang X."/>
        </authorList>
    </citation>
    <scope>NUCLEOTIDE SEQUENCE</scope>
    <source>
        <strain evidence="1">SCSIO 43006</strain>
    </source>
</reference>
<dbReference type="Proteomes" id="UP001055658">
    <property type="component" value="Chromosome"/>
</dbReference>
<name>A0ABY4V5S6_9GAMM</name>
<protein>
    <recommendedName>
        <fullName evidence="3">CENP-V/GFA domain-containing protein</fullName>
    </recommendedName>
</protein>
<dbReference type="RefSeq" id="WP_252081726.1">
    <property type="nucleotide sequence ID" value="NZ_CP092418.1"/>
</dbReference>
<evidence type="ECO:0000313" key="1">
    <source>
        <dbReference type="EMBL" id="USD19627.1"/>
    </source>
</evidence>
<dbReference type="InterPro" id="IPR011057">
    <property type="entry name" value="Mss4-like_sf"/>
</dbReference>
<sequence length="100" mass="10997">MNHLTCHCGAIHYKLFNSSVSPKVAGAISFVETSNPALIEDASKQLNTYSFKSGPVKEYGFCSRCGAGIYQTDRRGQTHLVIHSQQNYQADYSGILSFGF</sequence>
<organism evidence="1 2">
    <name type="scientific">Microbulbifer variabilis</name>
    <dbReference type="NCBI Taxonomy" id="266805"/>
    <lineage>
        <taxon>Bacteria</taxon>
        <taxon>Pseudomonadati</taxon>
        <taxon>Pseudomonadota</taxon>
        <taxon>Gammaproteobacteria</taxon>
        <taxon>Cellvibrionales</taxon>
        <taxon>Microbulbiferaceae</taxon>
        <taxon>Microbulbifer</taxon>
    </lineage>
</organism>
<evidence type="ECO:0008006" key="3">
    <source>
        <dbReference type="Google" id="ProtNLM"/>
    </source>
</evidence>
<accession>A0ABY4V5S6</accession>
<dbReference type="Gene3D" id="2.170.150.70">
    <property type="match status" value="1"/>
</dbReference>
<gene>
    <name evidence="1" type="ORF">MJO52_11085</name>
</gene>
<proteinExistence type="predicted"/>
<evidence type="ECO:0000313" key="2">
    <source>
        <dbReference type="Proteomes" id="UP001055658"/>
    </source>
</evidence>
<dbReference type="SUPFAM" id="SSF51316">
    <property type="entry name" value="Mss4-like"/>
    <property type="match status" value="1"/>
</dbReference>